<evidence type="ECO:0000313" key="2">
    <source>
        <dbReference type="EMBL" id="VXD15147.1"/>
    </source>
</evidence>
<organism evidence="2 3">
    <name type="scientific">Planktothrix serta PCC 8927</name>
    <dbReference type="NCBI Taxonomy" id="671068"/>
    <lineage>
        <taxon>Bacteria</taxon>
        <taxon>Bacillati</taxon>
        <taxon>Cyanobacteriota</taxon>
        <taxon>Cyanophyceae</taxon>
        <taxon>Oscillatoriophycideae</taxon>
        <taxon>Oscillatoriales</taxon>
        <taxon>Microcoleaceae</taxon>
        <taxon>Planktothrix</taxon>
    </lineage>
</organism>
<gene>
    <name evidence="2" type="ORF">PL8927_380070</name>
</gene>
<dbReference type="GO" id="GO:0004540">
    <property type="term" value="F:RNA nuclease activity"/>
    <property type="evidence" value="ECO:0007669"/>
    <property type="project" value="InterPro"/>
</dbReference>
<dbReference type="Pfam" id="PF01936">
    <property type="entry name" value="NYN"/>
    <property type="match status" value="1"/>
</dbReference>
<protein>
    <recommendedName>
        <fullName evidence="1">NYN domain-containing protein</fullName>
    </recommendedName>
</protein>
<feature type="domain" description="NYN" evidence="1">
    <location>
        <begin position="8"/>
        <end position="150"/>
    </location>
</feature>
<dbReference type="OrthoDB" id="461172at2"/>
<dbReference type="AlphaFoldDB" id="A0A7Z9BLJ0"/>
<comment type="caution">
    <text evidence="2">The sequence shown here is derived from an EMBL/GenBank/DDBJ whole genome shotgun (WGS) entry which is preliminary data.</text>
</comment>
<dbReference type="PANTHER" id="PTHR35811">
    <property type="entry name" value="SLR1870 PROTEIN"/>
    <property type="match status" value="1"/>
</dbReference>
<evidence type="ECO:0000259" key="1">
    <source>
        <dbReference type="Pfam" id="PF01936"/>
    </source>
</evidence>
<dbReference type="InterPro" id="IPR021139">
    <property type="entry name" value="NYN"/>
</dbReference>
<dbReference type="RefSeq" id="WP_083619299.1">
    <property type="nucleotide sequence ID" value="NZ_LR734855.1"/>
</dbReference>
<dbReference type="Gene3D" id="3.40.50.1010">
    <property type="entry name" value="5'-nuclease"/>
    <property type="match status" value="1"/>
</dbReference>
<name>A0A7Z9BLJ0_9CYAN</name>
<keyword evidence="3" id="KW-1185">Reference proteome</keyword>
<accession>A0A7Z9BLJ0</accession>
<reference evidence="2" key="1">
    <citation type="submission" date="2019-10" db="EMBL/GenBank/DDBJ databases">
        <authorList>
            <consortium name="Genoscope - CEA"/>
            <person name="William W."/>
        </authorList>
    </citation>
    <scope>NUCLEOTIDE SEQUENCE [LARGE SCALE GENOMIC DNA]</scope>
    <source>
        <strain evidence="2">BBR_PRJEB10992</strain>
    </source>
</reference>
<evidence type="ECO:0000313" key="3">
    <source>
        <dbReference type="Proteomes" id="UP000184550"/>
    </source>
</evidence>
<dbReference type="EMBL" id="CZCU02000111">
    <property type="protein sequence ID" value="VXD15147.1"/>
    <property type="molecule type" value="Genomic_DNA"/>
</dbReference>
<dbReference type="PANTHER" id="PTHR35811:SF1">
    <property type="entry name" value="HTH OST-TYPE DOMAIN-CONTAINING PROTEIN"/>
    <property type="match status" value="1"/>
</dbReference>
<dbReference type="Proteomes" id="UP000184550">
    <property type="component" value="Unassembled WGS sequence"/>
</dbReference>
<proteinExistence type="predicted"/>
<sequence>MKPCLESRVAIYGDFQNVRTYAEKFKQFIQGLIKLLDQLFNQKGYKFIIKVYSNWRNENDRFAQALDQEEDVTIIHVPSREKNAVDKKIFRDGRNDTTPDSSIEIVILITGDKDFLPLVKELQQSGKKVILIHGCNVSKTLKKAVDKAYHINEVIAFGNLNQGTPEKLDYPAIISYEEAKKCLIDLIKTVQAKGKKATLALMGSLIKKHPRLSGDKKVLSIGKPDGKIFSKFGKFVEAVIQEGIIQKNCNGELILV</sequence>